<dbReference type="InterPro" id="IPR014284">
    <property type="entry name" value="RNA_pol_sigma-70_dom"/>
</dbReference>
<dbReference type="InterPro" id="IPR036388">
    <property type="entry name" value="WH-like_DNA-bd_sf"/>
</dbReference>
<dbReference type="InterPro" id="IPR039425">
    <property type="entry name" value="RNA_pol_sigma-70-like"/>
</dbReference>
<dbReference type="GO" id="GO:0006352">
    <property type="term" value="P:DNA-templated transcription initiation"/>
    <property type="evidence" value="ECO:0007669"/>
    <property type="project" value="InterPro"/>
</dbReference>
<evidence type="ECO:0000256" key="4">
    <source>
        <dbReference type="ARBA" id="ARBA00023163"/>
    </source>
</evidence>
<dbReference type="Pfam" id="PF08281">
    <property type="entry name" value="Sigma70_r4_2"/>
    <property type="match status" value="1"/>
</dbReference>
<dbReference type="PANTHER" id="PTHR43133">
    <property type="entry name" value="RNA POLYMERASE ECF-TYPE SIGMA FACTO"/>
    <property type="match status" value="1"/>
</dbReference>
<keyword evidence="8" id="KW-1185">Reference proteome</keyword>
<protein>
    <submittedName>
        <fullName evidence="7">RNA polymerase sigma-70 factor</fullName>
    </submittedName>
</protein>
<dbReference type="InterPro" id="IPR013324">
    <property type="entry name" value="RNA_pol_sigma_r3/r4-like"/>
</dbReference>
<gene>
    <name evidence="7" type="ORF">N2K84_02520</name>
</gene>
<keyword evidence="3" id="KW-0731">Sigma factor</keyword>
<comment type="caution">
    <text evidence="7">The sequence shown here is derived from an EMBL/GenBank/DDBJ whole genome shotgun (WGS) entry which is preliminary data.</text>
</comment>
<dbReference type="RefSeq" id="WP_282590196.1">
    <property type="nucleotide sequence ID" value="NZ_JAPAAF010000002.1"/>
</dbReference>
<dbReference type="CDD" id="cd06171">
    <property type="entry name" value="Sigma70_r4"/>
    <property type="match status" value="1"/>
</dbReference>
<evidence type="ECO:0000256" key="2">
    <source>
        <dbReference type="ARBA" id="ARBA00023015"/>
    </source>
</evidence>
<evidence type="ECO:0000313" key="8">
    <source>
        <dbReference type="Proteomes" id="UP001163821"/>
    </source>
</evidence>
<dbReference type="Pfam" id="PF04542">
    <property type="entry name" value="Sigma70_r2"/>
    <property type="match status" value="1"/>
</dbReference>
<feature type="domain" description="RNA polymerase sigma factor 70 region 4 type 2" evidence="6">
    <location>
        <begin position="124"/>
        <end position="176"/>
    </location>
</feature>
<evidence type="ECO:0000256" key="1">
    <source>
        <dbReference type="ARBA" id="ARBA00010641"/>
    </source>
</evidence>
<dbReference type="NCBIfam" id="TIGR02985">
    <property type="entry name" value="Sig70_bacteroi1"/>
    <property type="match status" value="1"/>
</dbReference>
<dbReference type="InterPro" id="IPR014327">
    <property type="entry name" value="RNA_pol_sigma70_bacteroid"/>
</dbReference>
<evidence type="ECO:0000259" key="5">
    <source>
        <dbReference type="Pfam" id="PF04542"/>
    </source>
</evidence>
<keyword evidence="4" id="KW-0804">Transcription</keyword>
<evidence type="ECO:0000259" key="6">
    <source>
        <dbReference type="Pfam" id="PF08281"/>
    </source>
</evidence>
<dbReference type="Gene3D" id="1.10.1740.10">
    <property type="match status" value="1"/>
</dbReference>
<organism evidence="7 8">
    <name type="scientific">Gaoshiqia sediminis</name>
    <dbReference type="NCBI Taxonomy" id="2986998"/>
    <lineage>
        <taxon>Bacteria</taxon>
        <taxon>Pseudomonadati</taxon>
        <taxon>Bacteroidota</taxon>
        <taxon>Bacteroidia</taxon>
        <taxon>Marinilabiliales</taxon>
        <taxon>Prolixibacteraceae</taxon>
        <taxon>Gaoshiqia</taxon>
    </lineage>
</organism>
<dbReference type="SUPFAM" id="SSF88659">
    <property type="entry name" value="Sigma3 and sigma4 domains of RNA polymerase sigma factors"/>
    <property type="match status" value="1"/>
</dbReference>
<dbReference type="SUPFAM" id="SSF88946">
    <property type="entry name" value="Sigma2 domain of RNA polymerase sigma factors"/>
    <property type="match status" value="1"/>
</dbReference>
<dbReference type="AlphaFoldDB" id="A0AA41Y4X1"/>
<dbReference type="PANTHER" id="PTHR43133:SF46">
    <property type="entry name" value="RNA POLYMERASE SIGMA-70 FACTOR ECF SUBFAMILY"/>
    <property type="match status" value="1"/>
</dbReference>
<dbReference type="InterPro" id="IPR013249">
    <property type="entry name" value="RNA_pol_sigma70_r4_t2"/>
</dbReference>
<accession>A0AA41Y4X1</accession>
<evidence type="ECO:0000313" key="7">
    <source>
        <dbReference type="EMBL" id="MCW0481586.1"/>
    </source>
</evidence>
<keyword evidence="2" id="KW-0805">Transcription regulation</keyword>
<feature type="domain" description="RNA polymerase sigma-70 region 2" evidence="5">
    <location>
        <begin position="31"/>
        <end position="95"/>
    </location>
</feature>
<proteinExistence type="inferred from homology"/>
<dbReference type="InterPro" id="IPR013325">
    <property type="entry name" value="RNA_pol_sigma_r2"/>
</dbReference>
<dbReference type="Proteomes" id="UP001163821">
    <property type="component" value="Unassembled WGS sequence"/>
</dbReference>
<dbReference type="InterPro" id="IPR007627">
    <property type="entry name" value="RNA_pol_sigma70_r2"/>
</dbReference>
<dbReference type="NCBIfam" id="TIGR02937">
    <property type="entry name" value="sigma70-ECF"/>
    <property type="match status" value="1"/>
</dbReference>
<evidence type="ECO:0000256" key="3">
    <source>
        <dbReference type="ARBA" id="ARBA00023082"/>
    </source>
</evidence>
<dbReference type="GO" id="GO:0003677">
    <property type="term" value="F:DNA binding"/>
    <property type="evidence" value="ECO:0007669"/>
    <property type="project" value="InterPro"/>
</dbReference>
<sequence length="214" mass="24773">MQIQSLHSSSPDTLLLHELSSGNVRAFDFIFNKYYDNLCRFACSFIHDADMSQSLVQNVFVKLWERRVLLGKIENLGGYLTRMVRNQVSDYLTELKKMELKHEHRGSMADDSTEHEILGRDFEERLIVALGQLPPRCRQAFELSRFENLSNKEIATEMNISVKGVEALIARSLKTLRVELREFLPSFKLKNSPSILFFMRMAKRGLTHLTLKCS</sequence>
<name>A0AA41Y4X1_9BACT</name>
<dbReference type="EMBL" id="JAPAAF010000002">
    <property type="protein sequence ID" value="MCW0481586.1"/>
    <property type="molecule type" value="Genomic_DNA"/>
</dbReference>
<dbReference type="Gene3D" id="1.10.10.10">
    <property type="entry name" value="Winged helix-like DNA-binding domain superfamily/Winged helix DNA-binding domain"/>
    <property type="match status" value="1"/>
</dbReference>
<comment type="similarity">
    <text evidence="1">Belongs to the sigma-70 factor family. ECF subfamily.</text>
</comment>
<reference evidence="7" key="1">
    <citation type="submission" date="2022-10" db="EMBL/GenBank/DDBJ databases">
        <title>Gaoshiqiia sediminis gen. nov., sp. nov., isolated from coastal sediment.</title>
        <authorList>
            <person name="Yu W.X."/>
            <person name="Mu D.S."/>
            <person name="Du J.Z."/>
            <person name="Liang Y.Q."/>
        </authorList>
    </citation>
    <scope>NUCLEOTIDE SEQUENCE</scope>
    <source>
        <strain evidence="7">A06</strain>
    </source>
</reference>
<dbReference type="GO" id="GO:0016987">
    <property type="term" value="F:sigma factor activity"/>
    <property type="evidence" value="ECO:0007669"/>
    <property type="project" value="UniProtKB-KW"/>
</dbReference>